<evidence type="ECO:0000259" key="4">
    <source>
        <dbReference type="Pfam" id="PF03081"/>
    </source>
</evidence>
<dbReference type="PANTHER" id="PTHR12542:SF142">
    <property type="entry name" value="EXOCYST SUBUNIT EXO70 FAMILY PROTEIN"/>
    <property type="match status" value="1"/>
</dbReference>
<dbReference type="Gramene" id="Kaladp0062s0208.1.v1.1">
    <property type="protein sequence ID" value="Kaladp0062s0208.1.v1.1.CDS.1"/>
    <property type="gene ID" value="Kaladp0062s0208.v1.1"/>
</dbReference>
<evidence type="ECO:0000256" key="3">
    <source>
        <dbReference type="RuleBase" id="RU365026"/>
    </source>
</evidence>
<protein>
    <recommendedName>
        <fullName evidence="3">Exocyst subunit Exo70 family protein</fullName>
    </recommendedName>
</protein>
<dbReference type="GO" id="GO:0015031">
    <property type="term" value="P:protein transport"/>
    <property type="evidence" value="ECO:0007669"/>
    <property type="project" value="UniProtKB-KW"/>
</dbReference>
<dbReference type="InterPro" id="IPR016159">
    <property type="entry name" value="Cullin_repeat-like_dom_sf"/>
</dbReference>
<accession>A0A7N0UGK0</accession>
<dbReference type="PANTHER" id="PTHR12542">
    <property type="entry name" value="EXOCYST COMPLEX PROTEIN EXO70"/>
    <property type="match status" value="1"/>
</dbReference>
<dbReference type="GO" id="GO:0000145">
    <property type="term" value="C:exocyst"/>
    <property type="evidence" value="ECO:0007669"/>
    <property type="project" value="InterPro"/>
</dbReference>
<dbReference type="InterPro" id="IPR046364">
    <property type="entry name" value="Exo70_C"/>
</dbReference>
<dbReference type="InterPro" id="IPR004140">
    <property type="entry name" value="Exo70"/>
</dbReference>
<dbReference type="GO" id="GO:0006887">
    <property type="term" value="P:exocytosis"/>
    <property type="evidence" value="ECO:0007669"/>
    <property type="project" value="UniProtKB-KW"/>
</dbReference>
<dbReference type="OMA" id="YFRACWI"/>
<dbReference type="GO" id="GO:0005546">
    <property type="term" value="F:phosphatidylinositol-4,5-bisphosphate binding"/>
    <property type="evidence" value="ECO:0007669"/>
    <property type="project" value="InterPro"/>
</dbReference>
<evidence type="ECO:0000256" key="1">
    <source>
        <dbReference type="ARBA" id="ARBA00006756"/>
    </source>
</evidence>
<comment type="similarity">
    <text evidence="1 3">Belongs to the EXO70 family.</text>
</comment>
<feature type="domain" description="Exocyst complex subunit Exo70 C-terminal" evidence="4">
    <location>
        <begin position="6"/>
        <end position="123"/>
    </location>
</feature>
<proteinExistence type="inferred from homology"/>
<dbReference type="EnsemblPlants" id="Kaladp0062s0208.1.v1.1">
    <property type="protein sequence ID" value="Kaladp0062s0208.1.v1.1.CDS.1"/>
    <property type="gene ID" value="Kaladp0062s0208.v1.1"/>
</dbReference>
<reference evidence="5" key="1">
    <citation type="submission" date="2021-01" db="UniProtKB">
        <authorList>
            <consortium name="EnsemblPlants"/>
        </authorList>
    </citation>
    <scope>IDENTIFICATION</scope>
</reference>
<keyword evidence="2 3" id="KW-0813">Transport</keyword>
<organism evidence="5 6">
    <name type="scientific">Kalanchoe fedtschenkoi</name>
    <name type="common">Lavender scallops</name>
    <name type="synonym">South American air plant</name>
    <dbReference type="NCBI Taxonomy" id="63787"/>
    <lineage>
        <taxon>Eukaryota</taxon>
        <taxon>Viridiplantae</taxon>
        <taxon>Streptophyta</taxon>
        <taxon>Embryophyta</taxon>
        <taxon>Tracheophyta</taxon>
        <taxon>Spermatophyta</taxon>
        <taxon>Magnoliopsida</taxon>
        <taxon>eudicotyledons</taxon>
        <taxon>Gunneridae</taxon>
        <taxon>Pentapetalae</taxon>
        <taxon>Saxifragales</taxon>
        <taxon>Crassulaceae</taxon>
        <taxon>Kalanchoe</taxon>
    </lineage>
</organism>
<evidence type="ECO:0000256" key="2">
    <source>
        <dbReference type="ARBA" id="ARBA00022448"/>
    </source>
</evidence>
<evidence type="ECO:0000313" key="5">
    <source>
        <dbReference type="EnsemblPlants" id="Kaladp0062s0208.1.v1.1.CDS.1"/>
    </source>
</evidence>
<dbReference type="Gene3D" id="1.20.1280.170">
    <property type="entry name" value="Exocyst complex component Exo70"/>
    <property type="match status" value="1"/>
</dbReference>
<evidence type="ECO:0000313" key="6">
    <source>
        <dbReference type="Proteomes" id="UP000594263"/>
    </source>
</evidence>
<comment type="function">
    <text evidence="3">Component of the exocyst complex.</text>
</comment>
<dbReference type="SUPFAM" id="SSF74788">
    <property type="entry name" value="Cullin repeat-like"/>
    <property type="match status" value="1"/>
</dbReference>
<dbReference type="AlphaFoldDB" id="A0A7N0UGK0"/>
<keyword evidence="3" id="KW-0653">Protein transport</keyword>
<sequence length="139" mass="16148">MTTGRGLTKQYASNYFRACWIQVLLSLKDVQCSDGSSINVSKVVFIERFNSFNTCFEDLYRTQTGWKIPNPQLREDVRIMISGNLLLAYCAFLGQFQSHFEGSRHAGKYFEYSAEELESYLLDLFEGVPHDLSYQWRKS</sequence>
<dbReference type="Proteomes" id="UP000594263">
    <property type="component" value="Unplaced"/>
</dbReference>
<keyword evidence="3" id="KW-0268">Exocytosis</keyword>
<name>A0A7N0UGK0_KALFE</name>
<keyword evidence="6" id="KW-1185">Reference proteome</keyword>
<dbReference type="Pfam" id="PF03081">
    <property type="entry name" value="Exo70_C"/>
    <property type="match status" value="1"/>
</dbReference>